<proteinExistence type="predicted"/>
<evidence type="ECO:0000313" key="1">
    <source>
        <dbReference type="EMBL" id="AKB59171.1"/>
    </source>
</evidence>
<dbReference type="HOGENOM" id="CLU_009318_6_2_2"/>
<gene>
    <name evidence="1" type="ORF">MSBR2_2655</name>
</gene>
<dbReference type="Proteomes" id="UP000033079">
    <property type="component" value="Chromosome"/>
</dbReference>
<dbReference type="RefSeq" id="WP_052712907.1">
    <property type="nucleotide sequence ID" value="NZ_CP009530.1"/>
</dbReference>
<dbReference type="AlphaFoldDB" id="A0A0E3LR03"/>
<evidence type="ECO:0000313" key="2">
    <source>
        <dbReference type="Proteomes" id="UP000033079"/>
    </source>
</evidence>
<dbReference type="PANTHER" id="PTHR36842">
    <property type="entry name" value="PROTEIN TOLB HOMOLOG"/>
    <property type="match status" value="1"/>
</dbReference>
<dbReference type="PANTHER" id="PTHR36842:SF1">
    <property type="entry name" value="PROTEIN TOLB"/>
    <property type="match status" value="1"/>
</dbReference>
<name>A0A0E3LR03_METBA</name>
<dbReference type="NCBIfam" id="TIGR04275">
    <property type="entry name" value="beta_prop_Msarc"/>
    <property type="match status" value="2"/>
</dbReference>
<dbReference type="EMBL" id="CP009530">
    <property type="protein sequence ID" value="AKB59171.1"/>
    <property type="molecule type" value="Genomic_DNA"/>
</dbReference>
<organism evidence="1 2">
    <name type="scientific">Methanosarcina barkeri 227</name>
    <dbReference type="NCBI Taxonomy" id="1434106"/>
    <lineage>
        <taxon>Archaea</taxon>
        <taxon>Methanobacteriati</taxon>
        <taxon>Methanobacteriota</taxon>
        <taxon>Stenosarchaea group</taxon>
        <taxon>Methanomicrobia</taxon>
        <taxon>Methanosarcinales</taxon>
        <taxon>Methanosarcinaceae</taxon>
        <taxon>Methanosarcina</taxon>
    </lineage>
</organism>
<protein>
    <submittedName>
        <fullName evidence="1">Cell surface protein</fullName>
    </submittedName>
</protein>
<accession>A0A0E3LR03</accession>
<dbReference type="KEGG" id="mbar:MSBR2_2655"/>
<dbReference type="InterPro" id="IPR015943">
    <property type="entry name" value="WD40/YVTN_repeat-like_dom_sf"/>
</dbReference>
<sequence>MKRKLFSVSLVLVFFILISTVASAEQYTKIGSGAEPAIDDGKVVWTSNGVIYIYDLKTKKETTVNSSAASYPAISGNKLVWHDESSGVPRLTVYDIKTRSRSHVTKDVDNSSIPAICDSRIVWSADSCVYMRDISTSMQIKIAAGNNPDIYANRISYDSYSTEDTPQIYVYDITTKKAIDVSQYGDNMFSHIYGDKVIWSDFYNRLGNIRMYDIITGQQTEVTTGDDKTGYDTGGSTGISGKKIVYLKHDNLANIDSGDLYIYNTYTGKSKQLTSDNTAQTPAISGNVIVWSDSGSICVLNC</sequence>
<dbReference type="Gene3D" id="2.130.10.10">
    <property type="entry name" value="YVTN repeat-like/Quinoprotein amine dehydrogenase"/>
    <property type="match status" value="1"/>
</dbReference>
<dbReference type="SUPFAM" id="SSF69304">
    <property type="entry name" value="Tricorn protease N-terminal domain"/>
    <property type="match status" value="1"/>
</dbReference>
<reference evidence="1 2" key="1">
    <citation type="submission" date="2014-07" db="EMBL/GenBank/DDBJ databases">
        <title>Methanogenic archaea and the global carbon cycle.</title>
        <authorList>
            <person name="Henriksen J.R."/>
            <person name="Luke J."/>
            <person name="Reinhart S."/>
            <person name="Benedict M.N."/>
            <person name="Youngblut N.D."/>
            <person name="Metcalf M.E."/>
            <person name="Whitaker R.J."/>
            <person name="Metcalf W.W."/>
        </authorList>
    </citation>
    <scope>NUCLEOTIDE SEQUENCE [LARGE SCALE GENOMIC DNA]</scope>
    <source>
        <strain evidence="1 2">227</strain>
    </source>
</reference>
<dbReference type="PATRIC" id="fig|1434106.5.peg.3399"/>
<dbReference type="GeneID" id="24846003"/>
<dbReference type="InterPro" id="IPR027618">
    <property type="entry name" value="Beta_prop_Msarc"/>
</dbReference>